<sequence length="488" mass="57083">MFGFLQLLEQVYVLDIELVKESIQKSHDAELVANHLFDQVVLVVDSKRKQAKYLKNWKFMYKVMVKRRGKPGFPSLNDPLDLNGNYKDCFAVGVLCDCPDEISSVSVVSAMDELAQEASYLTFKIRYYRFEKVLVRGTEEQRQTKQGKLAKSWRFKYRYKNVIVYTLRWILQCIAVSNVKDGTALTLLLIPLDISQAQIQGALWTVMLLFQQRVSTEKSMNMQQSFGLKKNWECESSSVYFENRNGDLLFSEVIVLQSSLLLNKQLNISLYGFILFEFEWATVRGFNEVSELQTGTSFAIEAKLTHILRKFHIFWRGDKEMERSSSRRVIFAYMRSEEWLIIFESFLEQKRSVGVLNTLCFIGKRFNNIQQQDHIWYPILQKAWFLVDREIGSSGSHIWHRWKNKSAIRKASSLMKCSLLSFWFSTCESLLICWHISGVTLQMPHAFMNFDGQERLRMARTCCRGTNAHMNEASSINLEVRVFETWRI</sequence>
<organism evidence="1 2">
    <name type="scientific">Brassica cretica</name>
    <name type="common">Mustard</name>
    <dbReference type="NCBI Taxonomy" id="69181"/>
    <lineage>
        <taxon>Eukaryota</taxon>
        <taxon>Viridiplantae</taxon>
        <taxon>Streptophyta</taxon>
        <taxon>Embryophyta</taxon>
        <taxon>Tracheophyta</taxon>
        <taxon>Spermatophyta</taxon>
        <taxon>Magnoliopsida</taxon>
        <taxon>eudicotyledons</taxon>
        <taxon>Gunneridae</taxon>
        <taxon>Pentapetalae</taxon>
        <taxon>rosids</taxon>
        <taxon>malvids</taxon>
        <taxon>Brassicales</taxon>
        <taxon>Brassicaceae</taxon>
        <taxon>Brassiceae</taxon>
        <taxon>Brassica</taxon>
    </lineage>
</organism>
<proteinExistence type="predicted"/>
<dbReference type="Proteomes" id="UP000712600">
    <property type="component" value="Unassembled WGS sequence"/>
</dbReference>
<protein>
    <submittedName>
        <fullName evidence="1">Uncharacterized protein</fullName>
    </submittedName>
</protein>
<reference evidence="1" key="1">
    <citation type="submission" date="2019-12" db="EMBL/GenBank/DDBJ databases">
        <title>Genome sequencing and annotation of Brassica cretica.</title>
        <authorList>
            <person name="Studholme D.J."/>
            <person name="Sarris P."/>
        </authorList>
    </citation>
    <scope>NUCLEOTIDE SEQUENCE</scope>
    <source>
        <strain evidence="1">PFS-109/04</strain>
        <tissue evidence="1">Leaf</tissue>
    </source>
</reference>
<gene>
    <name evidence="1" type="ORF">F2Q69_00034673</name>
</gene>
<accession>A0A8S9ST20</accession>
<evidence type="ECO:0000313" key="1">
    <source>
        <dbReference type="EMBL" id="KAF3603968.1"/>
    </source>
</evidence>
<dbReference type="PANTHER" id="PTHR34553">
    <property type="entry name" value="OS05G0597400 PROTEIN"/>
    <property type="match status" value="1"/>
</dbReference>
<dbReference type="AlphaFoldDB" id="A0A8S9ST20"/>
<dbReference type="PANTHER" id="PTHR34553:SF4">
    <property type="entry name" value="G1_S-SPECIFIC CYCLIN-E PROTEIN"/>
    <property type="match status" value="1"/>
</dbReference>
<comment type="caution">
    <text evidence="1">The sequence shown here is derived from an EMBL/GenBank/DDBJ whole genome shotgun (WGS) entry which is preliminary data.</text>
</comment>
<name>A0A8S9ST20_BRACR</name>
<dbReference type="EMBL" id="QGKX02000004">
    <property type="protein sequence ID" value="KAF3603968.1"/>
    <property type="molecule type" value="Genomic_DNA"/>
</dbReference>
<evidence type="ECO:0000313" key="2">
    <source>
        <dbReference type="Proteomes" id="UP000712600"/>
    </source>
</evidence>